<dbReference type="Pfam" id="PF14287">
    <property type="entry name" value="DUF4368"/>
    <property type="match status" value="1"/>
</dbReference>
<gene>
    <name evidence="4" type="ORF">H9Q78_13875</name>
</gene>
<keyword evidence="5" id="KW-1185">Reference proteome</keyword>
<organism evidence="4 5">
    <name type="scientific">Qiania dongpingensis</name>
    <dbReference type="NCBI Taxonomy" id="2763669"/>
    <lineage>
        <taxon>Bacteria</taxon>
        <taxon>Bacillati</taxon>
        <taxon>Bacillota</taxon>
        <taxon>Clostridia</taxon>
        <taxon>Lachnospirales</taxon>
        <taxon>Lachnospiraceae</taxon>
        <taxon>Qiania</taxon>
    </lineage>
</organism>
<evidence type="ECO:0000259" key="2">
    <source>
        <dbReference type="PROSITE" id="PS51736"/>
    </source>
</evidence>
<dbReference type="InterPro" id="IPR025827">
    <property type="entry name" value="Zn_ribbon_recom_dom"/>
</dbReference>
<dbReference type="Gene3D" id="3.40.50.1390">
    <property type="entry name" value="Resolvase, N-terminal catalytic domain"/>
    <property type="match status" value="1"/>
</dbReference>
<evidence type="ECO:0000259" key="3">
    <source>
        <dbReference type="PROSITE" id="PS51737"/>
    </source>
</evidence>
<dbReference type="PROSITE" id="PS51736">
    <property type="entry name" value="RECOMBINASES_3"/>
    <property type="match status" value="1"/>
</dbReference>
<evidence type="ECO:0000256" key="1">
    <source>
        <dbReference type="SAM" id="Coils"/>
    </source>
</evidence>
<dbReference type="AlphaFoldDB" id="A0A7G9G3W6"/>
<dbReference type="InterPro" id="IPR050639">
    <property type="entry name" value="SSR_resolvase"/>
</dbReference>
<dbReference type="InterPro" id="IPR011109">
    <property type="entry name" value="DNA_bind_recombinase_dom"/>
</dbReference>
<dbReference type="RefSeq" id="WP_249302552.1">
    <property type="nucleotide sequence ID" value="NZ_CP060634.1"/>
</dbReference>
<dbReference type="InterPro" id="IPR038109">
    <property type="entry name" value="DNA_bind_recomb_sf"/>
</dbReference>
<dbReference type="PANTHER" id="PTHR30461:SF23">
    <property type="entry name" value="DNA RECOMBINASE-RELATED"/>
    <property type="match status" value="1"/>
</dbReference>
<keyword evidence="1" id="KW-0175">Coiled coil</keyword>
<dbReference type="Gene3D" id="3.90.1750.20">
    <property type="entry name" value="Putative Large Serine Recombinase, Chain B, Domain 2"/>
    <property type="match status" value="1"/>
</dbReference>
<reference evidence="4 5" key="1">
    <citation type="submission" date="2020-08" db="EMBL/GenBank/DDBJ databases">
        <authorList>
            <person name="Liu C."/>
            <person name="Sun Q."/>
        </authorList>
    </citation>
    <scope>NUCLEOTIDE SEQUENCE [LARGE SCALE GENOMIC DNA]</scope>
    <source>
        <strain evidence="4 5">NSJ-38</strain>
    </source>
</reference>
<dbReference type="PANTHER" id="PTHR30461">
    <property type="entry name" value="DNA-INVERTASE FROM LAMBDOID PROPHAGE"/>
    <property type="match status" value="1"/>
</dbReference>
<proteinExistence type="predicted"/>
<feature type="domain" description="Resolvase/invertase-type recombinase catalytic" evidence="2">
    <location>
        <begin position="8"/>
        <end position="164"/>
    </location>
</feature>
<dbReference type="InterPro" id="IPR006119">
    <property type="entry name" value="Resolv_N"/>
</dbReference>
<feature type="domain" description="Recombinase" evidence="3">
    <location>
        <begin position="164"/>
        <end position="304"/>
    </location>
</feature>
<dbReference type="SMART" id="SM00857">
    <property type="entry name" value="Resolvase"/>
    <property type="match status" value="1"/>
</dbReference>
<dbReference type="InterPro" id="IPR036162">
    <property type="entry name" value="Resolvase-like_N_sf"/>
</dbReference>
<dbReference type="CDD" id="cd03770">
    <property type="entry name" value="SR_TndX_transposase"/>
    <property type="match status" value="1"/>
</dbReference>
<dbReference type="InterPro" id="IPR025378">
    <property type="entry name" value="DUF4368"/>
</dbReference>
<dbReference type="KEGG" id="qdo:H9Q78_13875"/>
<dbReference type="Pfam" id="PF13408">
    <property type="entry name" value="Zn_ribbon_recom"/>
    <property type="match status" value="1"/>
</dbReference>
<dbReference type="GO" id="GO:0003677">
    <property type="term" value="F:DNA binding"/>
    <property type="evidence" value="ECO:0007669"/>
    <property type="project" value="InterPro"/>
</dbReference>
<accession>A0A7G9G3W6</accession>
<dbReference type="Proteomes" id="UP000515823">
    <property type="component" value="Chromosome"/>
</dbReference>
<dbReference type="Pfam" id="PF07508">
    <property type="entry name" value="Recombinase"/>
    <property type="match status" value="1"/>
</dbReference>
<dbReference type="PROSITE" id="PS51737">
    <property type="entry name" value="RECOMBINASE_DNA_BIND"/>
    <property type="match status" value="1"/>
</dbReference>
<dbReference type="EMBL" id="CP060634">
    <property type="protein sequence ID" value="QNM05498.1"/>
    <property type="molecule type" value="Genomic_DNA"/>
</dbReference>
<evidence type="ECO:0000313" key="5">
    <source>
        <dbReference type="Proteomes" id="UP000515823"/>
    </source>
</evidence>
<evidence type="ECO:0000313" key="4">
    <source>
        <dbReference type="EMBL" id="QNM05498.1"/>
    </source>
</evidence>
<feature type="coiled-coil region" evidence="1">
    <location>
        <begin position="402"/>
        <end position="471"/>
    </location>
</feature>
<dbReference type="Pfam" id="PF00239">
    <property type="entry name" value="Resolvase"/>
    <property type="match status" value="1"/>
</dbReference>
<dbReference type="GO" id="GO:0000150">
    <property type="term" value="F:DNA strand exchange activity"/>
    <property type="evidence" value="ECO:0007669"/>
    <property type="project" value="InterPro"/>
</dbReference>
<dbReference type="SUPFAM" id="SSF53041">
    <property type="entry name" value="Resolvase-like"/>
    <property type="match status" value="1"/>
</dbReference>
<name>A0A7G9G3W6_9FIRM</name>
<protein>
    <submittedName>
        <fullName evidence="4">DUF4368 domain-containing protein</fullName>
    </submittedName>
</protein>
<sequence length="546" mass="63004">MNQQPDKITALYCRLSQDDALDGESNSITNQKVLLSKYAAEHGFRNTMFFVDDGFSGTSFQRPGFQKMMKYVEDYSVSTLIVKDLSRLGREYSYMGRLQDFIFPAYDVRFIAINDDVDSAKGENDFAVFKNVFNDYYAKDTSKKIRAVVKMRGEAGEHLASNPPYGYIKDPHDKKKWIVDEEAAKVVRRIFDLCIAGKGPMQIAKILTAEKVLTVTAYHAKQKGWTMPDNLYGWNKKSIAGILERREYTGCTVNFKTYTKSLKFKKRLENPKENQRIFEGTQPAIIEYGQWERVQVLRENKRRPTKTGKTSIFSGLVHCADCGAKLYYCTCNSYKDDSQDHFVCSNYKSNTGSCQIHYIREITLYKRVLECVQRTLTYVRLFQDDFTQEMLMQDEASRKAELAQKRKALSGAQKRMEDLDKIIQHLYEDNVLGKLSDLRFQKLSAQYETEQAEIRQLSETLEREIAEEAEQVSDVGRFLQLAERYSDIQELDAATVNELIEKIVIHSPEKINGRKHVTIEIYFTYVGKIRIPLQKPELPASTEKPA</sequence>